<keyword evidence="4" id="KW-1185">Reference proteome</keyword>
<keyword evidence="2" id="KW-0472">Membrane</keyword>
<dbReference type="Proteomes" id="UP000030011">
    <property type="component" value="Unassembled WGS sequence"/>
</dbReference>
<evidence type="ECO:0000313" key="3">
    <source>
        <dbReference type="EMBL" id="KGN37103.1"/>
    </source>
</evidence>
<dbReference type="STRING" id="1385521.N803_14665"/>
<reference evidence="3 4" key="1">
    <citation type="submission" date="2013-08" db="EMBL/GenBank/DDBJ databases">
        <title>The genome sequence of Knoellia subterranea.</title>
        <authorList>
            <person name="Zhu W."/>
            <person name="Wang G."/>
        </authorList>
    </citation>
    <scope>NUCLEOTIDE SEQUENCE [LARGE SCALE GENOMIC DNA]</scope>
    <source>
        <strain evidence="3 4">KCTC 19937</strain>
    </source>
</reference>
<evidence type="ECO:0000313" key="4">
    <source>
        <dbReference type="Proteomes" id="UP000030011"/>
    </source>
</evidence>
<comment type="caution">
    <text evidence="3">The sequence shown here is derived from an EMBL/GenBank/DDBJ whole genome shotgun (WGS) entry which is preliminary data.</text>
</comment>
<proteinExistence type="predicted"/>
<name>A0A0A0JJ45_9MICO</name>
<dbReference type="EMBL" id="AVPK01000006">
    <property type="protein sequence ID" value="KGN37103.1"/>
    <property type="molecule type" value="Genomic_DNA"/>
</dbReference>
<evidence type="ECO:0008006" key="5">
    <source>
        <dbReference type="Google" id="ProtNLM"/>
    </source>
</evidence>
<evidence type="ECO:0000256" key="2">
    <source>
        <dbReference type="SAM" id="Phobius"/>
    </source>
</evidence>
<feature type="region of interest" description="Disordered" evidence="1">
    <location>
        <begin position="40"/>
        <end position="84"/>
    </location>
</feature>
<evidence type="ECO:0000256" key="1">
    <source>
        <dbReference type="SAM" id="MobiDB-lite"/>
    </source>
</evidence>
<dbReference type="OrthoDB" id="128043at2"/>
<feature type="transmembrane region" description="Helical" evidence="2">
    <location>
        <begin position="12"/>
        <end position="30"/>
    </location>
</feature>
<organism evidence="3 4">
    <name type="scientific">Knoellia subterranea KCTC 19937</name>
    <dbReference type="NCBI Taxonomy" id="1385521"/>
    <lineage>
        <taxon>Bacteria</taxon>
        <taxon>Bacillati</taxon>
        <taxon>Actinomycetota</taxon>
        <taxon>Actinomycetes</taxon>
        <taxon>Micrococcales</taxon>
        <taxon>Intrasporangiaceae</taxon>
        <taxon>Knoellia</taxon>
    </lineage>
</organism>
<keyword evidence="2" id="KW-0812">Transmembrane</keyword>
<dbReference type="AlphaFoldDB" id="A0A0A0JJ45"/>
<dbReference type="RefSeq" id="WP_035905262.1">
    <property type="nucleotide sequence ID" value="NZ_AVPK01000006.1"/>
</dbReference>
<feature type="compositionally biased region" description="Low complexity" evidence="1">
    <location>
        <begin position="53"/>
        <end position="75"/>
    </location>
</feature>
<dbReference type="eggNOG" id="COG2372">
    <property type="taxonomic scope" value="Bacteria"/>
</dbReference>
<keyword evidence="2" id="KW-1133">Transmembrane helix</keyword>
<gene>
    <name evidence="3" type="ORF">N803_14665</name>
</gene>
<accession>A0A0A0JJ45</accession>
<protein>
    <recommendedName>
        <fullName evidence="5">Heavy metal-binding domain-containing protein</fullName>
    </recommendedName>
</protein>
<sequence length="331" mass="33875">MADLSNVSTPVRVAGFVAALVAVFGLTLLAGRAFGPVGEEVAGSEQSDGHGHGATTPAPTGTTGSAGSTGSSAPSEHAAHLPGGLQVSQDGYSLQLLQTEYSAAGNSHIVFVIQGPDGAPVTEYVPQHEKELHLIAVRRDFSGFQHVHPEMSIDGTWSTSLALTPGSWRLFADTAPKGAEPLTLGADVSVAGTFAPAAAPVADLRTAEVDGYTVNLQGDLTPGKDSALTLSVSRGGQPVTNLDPYLGAYGHLVALREGDLAYLHVHPEGHPGDGTTKPGPGITFGTTVPSPGTYHFYLDFQHKGVVRTAAFTVTAEGPTAGAEGGHDDHAH</sequence>